<reference evidence="4 5" key="1">
    <citation type="submission" date="2023-10" db="EMBL/GenBank/DDBJ databases">
        <title>Glaciecola aquimarina strain GGW-M5 nov., isolated from a coastal seawater.</title>
        <authorList>
            <person name="Bayburt H."/>
            <person name="Kim J.M."/>
            <person name="Choi B.J."/>
            <person name="Jeon C.O."/>
        </authorList>
    </citation>
    <scope>NUCLEOTIDE SEQUENCE [LARGE SCALE GENOMIC DNA]</scope>
    <source>
        <strain evidence="4 5">KCTC 32108</strain>
    </source>
</reference>
<evidence type="ECO:0000256" key="2">
    <source>
        <dbReference type="ARBA" id="ARBA00022519"/>
    </source>
</evidence>
<dbReference type="InterPro" id="IPR038228">
    <property type="entry name" value="Syd_sf"/>
</dbReference>
<evidence type="ECO:0000256" key="3">
    <source>
        <dbReference type="ARBA" id="ARBA00023136"/>
    </source>
</evidence>
<protein>
    <submittedName>
        <fullName evidence="4">SecY-interacting protein Syd</fullName>
    </submittedName>
</protein>
<dbReference type="EMBL" id="JAWDIO010000002">
    <property type="protein sequence ID" value="MDU0356093.1"/>
    <property type="molecule type" value="Genomic_DNA"/>
</dbReference>
<dbReference type="InterPro" id="IPR009948">
    <property type="entry name" value="Syd"/>
</dbReference>
<accession>A0ABU3T1L0</accession>
<dbReference type="Pfam" id="PF07348">
    <property type="entry name" value="Syd"/>
    <property type="match status" value="1"/>
</dbReference>
<keyword evidence="5" id="KW-1185">Reference proteome</keyword>
<evidence type="ECO:0000313" key="4">
    <source>
        <dbReference type="EMBL" id="MDU0356093.1"/>
    </source>
</evidence>
<keyword evidence="1" id="KW-1003">Cell membrane</keyword>
<name>A0ABU3T1L0_9ALTE</name>
<dbReference type="Proteomes" id="UP001247805">
    <property type="component" value="Unassembled WGS sequence"/>
</dbReference>
<keyword evidence="3" id="KW-0472">Membrane</keyword>
<sequence length="87" mass="10105">MQLLQAWNLQDFERLQQNLIGHILMKRRLRQPETLFFGVTDQEDFILTLDNSTGQVLLEQVGLQSNDILAPNLAQFIDLLEPEMISH</sequence>
<keyword evidence="2" id="KW-0997">Cell inner membrane</keyword>
<proteinExistence type="predicted"/>
<evidence type="ECO:0000313" key="5">
    <source>
        <dbReference type="Proteomes" id="UP001247805"/>
    </source>
</evidence>
<gene>
    <name evidence="4" type="ORF">RS130_21330</name>
</gene>
<comment type="caution">
    <text evidence="4">The sequence shown here is derived from an EMBL/GenBank/DDBJ whole genome shotgun (WGS) entry which is preliminary data.</text>
</comment>
<dbReference type="Gene3D" id="3.40.1580.20">
    <property type="entry name" value="Syd protein"/>
    <property type="match status" value="1"/>
</dbReference>
<evidence type="ECO:0000256" key="1">
    <source>
        <dbReference type="ARBA" id="ARBA00022475"/>
    </source>
</evidence>
<organism evidence="4 5">
    <name type="scientific">Paraglaciecola aquimarina</name>
    <dbReference type="NCBI Taxonomy" id="1235557"/>
    <lineage>
        <taxon>Bacteria</taxon>
        <taxon>Pseudomonadati</taxon>
        <taxon>Pseudomonadota</taxon>
        <taxon>Gammaproteobacteria</taxon>
        <taxon>Alteromonadales</taxon>
        <taxon>Alteromonadaceae</taxon>
        <taxon>Paraglaciecola</taxon>
    </lineage>
</organism>
<dbReference type="RefSeq" id="WP_316027600.1">
    <property type="nucleotide sequence ID" value="NZ_JAWDIO010000002.1"/>
</dbReference>